<dbReference type="EMBL" id="CADCWM010000316">
    <property type="protein sequence ID" value="CAA9553104.1"/>
    <property type="molecule type" value="Genomic_DNA"/>
</dbReference>
<feature type="region of interest" description="Disordered" evidence="1">
    <location>
        <begin position="94"/>
        <end position="163"/>
    </location>
</feature>
<evidence type="ECO:0000313" key="3">
    <source>
        <dbReference type="EMBL" id="CAA9553104.1"/>
    </source>
</evidence>
<feature type="compositionally biased region" description="Basic residues" evidence="1">
    <location>
        <begin position="154"/>
        <end position="163"/>
    </location>
</feature>
<feature type="compositionally biased region" description="Gly residues" evidence="1">
    <location>
        <begin position="94"/>
        <end position="104"/>
    </location>
</feature>
<feature type="domain" description="D-apionate lactonase C-terminal" evidence="2">
    <location>
        <begin position="36"/>
        <end position="83"/>
    </location>
</feature>
<reference evidence="3" key="1">
    <citation type="submission" date="2020-02" db="EMBL/GenBank/DDBJ databases">
        <authorList>
            <person name="Meier V. D."/>
        </authorList>
    </citation>
    <scope>NUCLEOTIDE SEQUENCE</scope>
    <source>
        <strain evidence="3">AVDCRST_MAG88</strain>
    </source>
</reference>
<feature type="region of interest" description="Disordered" evidence="1">
    <location>
        <begin position="1"/>
        <end position="29"/>
    </location>
</feature>
<evidence type="ECO:0000259" key="2">
    <source>
        <dbReference type="Pfam" id="PF25839"/>
    </source>
</evidence>
<dbReference type="AlphaFoldDB" id="A0A6J4UPF4"/>
<dbReference type="Pfam" id="PF25839">
    <property type="entry name" value="Apionate_lact_C"/>
    <property type="match status" value="1"/>
</dbReference>
<gene>
    <name evidence="3" type="ORF">AVDCRST_MAG88-914</name>
</gene>
<feature type="compositionally biased region" description="Basic and acidic residues" evidence="1">
    <location>
        <begin position="1"/>
        <end position="13"/>
    </location>
</feature>
<proteinExistence type="predicted"/>
<accession>A0A6J4UPF4</accession>
<name>A0A6J4UPF4_9BACT</name>
<dbReference type="InterPro" id="IPR058789">
    <property type="entry name" value="ApnL_C"/>
</dbReference>
<feature type="compositionally biased region" description="Low complexity" evidence="1">
    <location>
        <begin position="14"/>
        <end position="26"/>
    </location>
</feature>
<protein>
    <recommendedName>
        <fullName evidence="2">D-apionate lactonase C-terminal domain-containing protein</fullName>
    </recommendedName>
</protein>
<organism evidence="3">
    <name type="scientific">uncultured Thermomicrobiales bacterium</name>
    <dbReference type="NCBI Taxonomy" id="1645740"/>
    <lineage>
        <taxon>Bacteria</taxon>
        <taxon>Pseudomonadati</taxon>
        <taxon>Thermomicrobiota</taxon>
        <taxon>Thermomicrobia</taxon>
        <taxon>Thermomicrobiales</taxon>
        <taxon>environmental samples</taxon>
    </lineage>
</organism>
<sequence>MRADDRRGAREGDGVVVSGTGHGSVVPTHSSRPLMIEGFAVRHGGGTRVVLANLTRQEREVAPQGLADRARARLLDGTTAEETLLAPERFCARGGEGLPGGGGARTIRCRPTRWPGSTRKSGAGGDPAGSCLGRRGHGDTAMLDGRNRNGRPCWRSRRAPPRD</sequence>
<evidence type="ECO:0000256" key="1">
    <source>
        <dbReference type="SAM" id="MobiDB-lite"/>
    </source>
</evidence>